<dbReference type="RefSeq" id="XP_033390870.1">
    <property type="nucleotide sequence ID" value="XM_033542767.1"/>
</dbReference>
<proteinExistence type="predicted"/>
<evidence type="ECO:0000313" key="1">
    <source>
        <dbReference type="EMBL" id="KAF2135151.1"/>
    </source>
</evidence>
<protein>
    <submittedName>
        <fullName evidence="1">Uncharacterized protein</fullName>
    </submittedName>
</protein>
<dbReference type="AlphaFoldDB" id="A0A6A6AX72"/>
<evidence type="ECO:0000313" key="2">
    <source>
        <dbReference type="Proteomes" id="UP000799438"/>
    </source>
</evidence>
<name>A0A6A6AX72_9PEZI</name>
<dbReference type="Proteomes" id="UP000799438">
    <property type="component" value="Unassembled WGS sequence"/>
</dbReference>
<dbReference type="EMBL" id="ML995657">
    <property type="protein sequence ID" value="KAF2135151.1"/>
    <property type="molecule type" value="Genomic_DNA"/>
</dbReference>
<keyword evidence="2" id="KW-1185">Reference proteome</keyword>
<dbReference type="GeneID" id="54300264"/>
<sequence length="255" mass="29469">MSALIDKHNKEMRAKDRSMEELRTQLLQQARSGNFEAGTDNFWKSLVEKNAQLEVDLTCYMTELQFMREVTIKKERSTYADFLCRVVEFQIECRTLRRQHAIDRQELKFQLAREQSARAKDQVDTDAIISSKDWQINQLEIDAAIGETEGTSGKATLSEHWKKALDDSQSRLAAFKADRDRTVGKLAAAKKETEWVIIKNNEERMKLVNQHHELVRKFAESERVRTLLAGITKELTKDLKSTRVHCAGLVNARDE</sequence>
<gene>
    <name evidence="1" type="ORF">K452DRAFT_303756</name>
</gene>
<accession>A0A6A6AX72</accession>
<organism evidence="1 2">
    <name type="scientific">Aplosporella prunicola CBS 121167</name>
    <dbReference type="NCBI Taxonomy" id="1176127"/>
    <lineage>
        <taxon>Eukaryota</taxon>
        <taxon>Fungi</taxon>
        <taxon>Dikarya</taxon>
        <taxon>Ascomycota</taxon>
        <taxon>Pezizomycotina</taxon>
        <taxon>Dothideomycetes</taxon>
        <taxon>Dothideomycetes incertae sedis</taxon>
        <taxon>Botryosphaeriales</taxon>
        <taxon>Aplosporellaceae</taxon>
        <taxon>Aplosporella</taxon>
    </lineage>
</organism>
<reference evidence="1" key="1">
    <citation type="journal article" date="2020" name="Stud. Mycol.">
        <title>101 Dothideomycetes genomes: a test case for predicting lifestyles and emergence of pathogens.</title>
        <authorList>
            <person name="Haridas S."/>
            <person name="Albert R."/>
            <person name="Binder M."/>
            <person name="Bloem J."/>
            <person name="Labutti K."/>
            <person name="Salamov A."/>
            <person name="Andreopoulos B."/>
            <person name="Baker S."/>
            <person name="Barry K."/>
            <person name="Bills G."/>
            <person name="Bluhm B."/>
            <person name="Cannon C."/>
            <person name="Castanera R."/>
            <person name="Culley D."/>
            <person name="Daum C."/>
            <person name="Ezra D."/>
            <person name="Gonzalez J."/>
            <person name="Henrissat B."/>
            <person name="Kuo A."/>
            <person name="Liang C."/>
            <person name="Lipzen A."/>
            <person name="Lutzoni F."/>
            <person name="Magnuson J."/>
            <person name="Mondo S."/>
            <person name="Nolan M."/>
            <person name="Ohm R."/>
            <person name="Pangilinan J."/>
            <person name="Park H.-J."/>
            <person name="Ramirez L."/>
            <person name="Alfaro M."/>
            <person name="Sun H."/>
            <person name="Tritt A."/>
            <person name="Yoshinaga Y."/>
            <person name="Zwiers L.-H."/>
            <person name="Turgeon B."/>
            <person name="Goodwin S."/>
            <person name="Spatafora J."/>
            <person name="Crous P."/>
            <person name="Grigoriev I."/>
        </authorList>
    </citation>
    <scope>NUCLEOTIDE SEQUENCE</scope>
    <source>
        <strain evidence="1">CBS 121167</strain>
    </source>
</reference>